<evidence type="ECO:0000259" key="1">
    <source>
        <dbReference type="PROSITE" id="PS51186"/>
    </source>
</evidence>
<accession>A0ABV8J1I0</accession>
<gene>
    <name evidence="2" type="ORF">ACFO0C_26465</name>
</gene>
<comment type="caution">
    <text evidence="2">The sequence shown here is derived from an EMBL/GenBank/DDBJ whole genome shotgun (WGS) entry which is preliminary data.</text>
</comment>
<dbReference type="CDD" id="cd04301">
    <property type="entry name" value="NAT_SF"/>
    <property type="match status" value="1"/>
</dbReference>
<dbReference type="Proteomes" id="UP001595867">
    <property type="component" value="Unassembled WGS sequence"/>
</dbReference>
<name>A0ABV8J1I0_9ACTN</name>
<proteinExistence type="predicted"/>
<dbReference type="InterPro" id="IPR000182">
    <property type="entry name" value="GNAT_dom"/>
</dbReference>
<dbReference type="InterPro" id="IPR016181">
    <property type="entry name" value="Acyl_CoA_acyltransferase"/>
</dbReference>
<dbReference type="GO" id="GO:0016746">
    <property type="term" value="F:acyltransferase activity"/>
    <property type="evidence" value="ECO:0007669"/>
    <property type="project" value="UniProtKB-KW"/>
</dbReference>
<keyword evidence="2" id="KW-0808">Transferase</keyword>
<keyword evidence="2" id="KW-0012">Acyltransferase</keyword>
<organism evidence="2 3">
    <name type="scientific">Actinoplanes subglobosus</name>
    <dbReference type="NCBI Taxonomy" id="1547892"/>
    <lineage>
        <taxon>Bacteria</taxon>
        <taxon>Bacillati</taxon>
        <taxon>Actinomycetota</taxon>
        <taxon>Actinomycetes</taxon>
        <taxon>Micromonosporales</taxon>
        <taxon>Micromonosporaceae</taxon>
        <taxon>Actinoplanes</taxon>
    </lineage>
</organism>
<dbReference type="Pfam" id="PF13508">
    <property type="entry name" value="Acetyltransf_7"/>
    <property type="match status" value="1"/>
</dbReference>
<sequence length="155" mass="16414">MTGPPVVRAATAADTAGILALAAEVEPWFGPMLSDPDFHAHLHRNIDRGTAHVTGDLSGAILTGGRVPAYRIGWLVVAGPARGRGIGRALLSHVLAGFVRPCRVDVVTFGADHPGAGSRDFYRRLGFTDGDPEPDGPDGGSRQRFTRYLQRCTTG</sequence>
<dbReference type="Gene3D" id="3.40.630.30">
    <property type="match status" value="1"/>
</dbReference>
<dbReference type="EMBL" id="JBHSBL010000019">
    <property type="protein sequence ID" value="MFC4068488.1"/>
    <property type="molecule type" value="Genomic_DNA"/>
</dbReference>
<evidence type="ECO:0000313" key="3">
    <source>
        <dbReference type="Proteomes" id="UP001595867"/>
    </source>
</evidence>
<feature type="domain" description="N-acetyltransferase" evidence="1">
    <location>
        <begin position="5"/>
        <end position="150"/>
    </location>
</feature>
<dbReference type="SUPFAM" id="SSF55729">
    <property type="entry name" value="Acyl-CoA N-acyltransferases (Nat)"/>
    <property type="match status" value="1"/>
</dbReference>
<protein>
    <submittedName>
        <fullName evidence="2">GNAT family N-acetyltransferase</fullName>
        <ecNumber evidence="2">2.3.-.-</ecNumber>
    </submittedName>
</protein>
<evidence type="ECO:0000313" key="2">
    <source>
        <dbReference type="EMBL" id="MFC4068488.1"/>
    </source>
</evidence>
<dbReference type="PROSITE" id="PS51186">
    <property type="entry name" value="GNAT"/>
    <property type="match status" value="1"/>
</dbReference>
<keyword evidence="3" id="KW-1185">Reference proteome</keyword>
<dbReference type="RefSeq" id="WP_378069385.1">
    <property type="nucleotide sequence ID" value="NZ_JBHSBL010000019.1"/>
</dbReference>
<dbReference type="EC" id="2.3.-.-" evidence="2"/>
<reference evidence="3" key="1">
    <citation type="journal article" date="2019" name="Int. J. Syst. Evol. Microbiol.">
        <title>The Global Catalogue of Microorganisms (GCM) 10K type strain sequencing project: providing services to taxonomists for standard genome sequencing and annotation.</title>
        <authorList>
            <consortium name="The Broad Institute Genomics Platform"/>
            <consortium name="The Broad Institute Genome Sequencing Center for Infectious Disease"/>
            <person name="Wu L."/>
            <person name="Ma J."/>
        </authorList>
    </citation>
    <scope>NUCLEOTIDE SEQUENCE [LARGE SCALE GENOMIC DNA]</scope>
    <source>
        <strain evidence="3">TBRC 5832</strain>
    </source>
</reference>